<keyword evidence="3" id="KW-1185">Reference proteome</keyword>
<dbReference type="Pfam" id="PF13276">
    <property type="entry name" value="HTH_21"/>
    <property type="match status" value="1"/>
</dbReference>
<organism evidence="2 3">
    <name type="scientific">Abyssalbus ytuae</name>
    <dbReference type="NCBI Taxonomy" id="2926907"/>
    <lineage>
        <taxon>Bacteria</taxon>
        <taxon>Pseudomonadati</taxon>
        <taxon>Bacteroidota</taxon>
        <taxon>Flavobacteriia</taxon>
        <taxon>Flavobacteriales</taxon>
        <taxon>Flavobacteriaceae</taxon>
        <taxon>Abyssalbus</taxon>
    </lineage>
</organism>
<dbReference type="PROSITE" id="PS50994">
    <property type="entry name" value="INTEGRASE"/>
    <property type="match status" value="1"/>
</dbReference>
<evidence type="ECO:0000313" key="3">
    <source>
        <dbReference type="Proteomes" id="UP000831290"/>
    </source>
</evidence>
<dbReference type="GO" id="GO:0015074">
    <property type="term" value="P:DNA integration"/>
    <property type="evidence" value="ECO:0007669"/>
    <property type="project" value="InterPro"/>
</dbReference>
<dbReference type="RefSeq" id="WP_255844614.1">
    <property type="nucleotide sequence ID" value="NZ_CP094358.1"/>
</dbReference>
<dbReference type="NCBIfam" id="NF033516">
    <property type="entry name" value="transpos_IS3"/>
    <property type="match status" value="1"/>
</dbReference>
<dbReference type="InterPro" id="IPR009057">
    <property type="entry name" value="Homeodomain-like_sf"/>
</dbReference>
<evidence type="ECO:0000259" key="1">
    <source>
        <dbReference type="PROSITE" id="PS50994"/>
    </source>
</evidence>
<dbReference type="AlphaFoldDB" id="A0A9E7A074"/>
<reference evidence="2" key="1">
    <citation type="submission" date="2022-03" db="EMBL/GenBank/DDBJ databases">
        <title>Description of Abyssus ytuae gen. nov., sp. nov., a novel member of the family Flavobacteriaceae isolated from the sediment of Mariana Trench.</title>
        <authorList>
            <person name="Zhang J."/>
            <person name="Xu X."/>
        </authorList>
    </citation>
    <scope>NUCLEOTIDE SEQUENCE</scope>
    <source>
        <strain evidence="2">MT3330</strain>
    </source>
</reference>
<dbReference type="PANTHER" id="PTHR46889:SF4">
    <property type="entry name" value="TRANSPOSASE INSO FOR INSERTION SEQUENCE ELEMENT IS911B-RELATED"/>
    <property type="match status" value="1"/>
</dbReference>
<gene>
    <name evidence="2" type="ORF">MQE35_03770</name>
</gene>
<sequence length="388" mass="46280">MAKKYDYEFKTMIVELLQSGQSVKSVSNEYGLNGSMIRKWRKCYEENIGGFTTTKELSEEQKRIQLLEKELRNVKLERDIFKKGGEHLLRERQVRYEFILSNKGYFPVGKMCKCMKVSKSAFYNWLKTKDIRKEKESLEYLKNRITVIFEESNQIYGSRRIQKSLERENIYYSRSYISFLMKKLGLKSVLRKKYILTTDSDHSYEVPKNILNREFTSSQLGEKWVSDITYIRIGNQWYYFTMVLDLADRKVLAWTLSDDMTTENTIYKTWLLAKKRRAITKHHIFHSDRGVQYASNTMKKLLGSNLKISQSISRKGNCWDNAVAESFFKTLKYECVYRHKFKSFLEAHYVIDEYIKWYNTKRLHSSLGYKTPLEVEQEYLNIKNKKVA</sequence>
<dbReference type="Gene3D" id="1.10.10.60">
    <property type="entry name" value="Homeodomain-like"/>
    <property type="match status" value="1"/>
</dbReference>
<dbReference type="SUPFAM" id="SSF53098">
    <property type="entry name" value="Ribonuclease H-like"/>
    <property type="match status" value="1"/>
</dbReference>
<dbReference type="Gene3D" id="3.30.420.10">
    <property type="entry name" value="Ribonuclease H-like superfamily/Ribonuclease H"/>
    <property type="match status" value="1"/>
</dbReference>
<dbReference type="PANTHER" id="PTHR46889">
    <property type="entry name" value="TRANSPOSASE INSF FOR INSERTION SEQUENCE IS3B-RELATED"/>
    <property type="match status" value="1"/>
</dbReference>
<evidence type="ECO:0000313" key="2">
    <source>
        <dbReference type="EMBL" id="UOB18412.1"/>
    </source>
</evidence>
<dbReference type="InterPro" id="IPR050900">
    <property type="entry name" value="Transposase_IS3/IS150/IS904"/>
</dbReference>
<dbReference type="Pfam" id="PF13683">
    <property type="entry name" value="rve_3"/>
    <property type="match status" value="1"/>
</dbReference>
<dbReference type="EMBL" id="CP094358">
    <property type="protein sequence ID" value="UOB18412.1"/>
    <property type="molecule type" value="Genomic_DNA"/>
</dbReference>
<protein>
    <submittedName>
        <fullName evidence="2">IS3 family transposase</fullName>
    </submittedName>
</protein>
<dbReference type="InterPro" id="IPR025948">
    <property type="entry name" value="HTH-like_dom"/>
</dbReference>
<dbReference type="SUPFAM" id="SSF46689">
    <property type="entry name" value="Homeodomain-like"/>
    <property type="match status" value="1"/>
</dbReference>
<dbReference type="InterPro" id="IPR001584">
    <property type="entry name" value="Integrase_cat-core"/>
</dbReference>
<dbReference type="GO" id="GO:0006313">
    <property type="term" value="P:DNA transposition"/>
    <property type="evidence" value="ECO:0007669"/>
    <property type="project" value="InterPro"/>
</dbReference>
<name>A0A9E7A074_9FLAO</name>
<accession>A0A9E7A074</accession>
<dbReference type="Pfam" id="PF01527">
    <property type="entry name" value="HTH_Tnp_1"/>
    <property type="match status" value="1"/>
</dbReference>
<dbReference type="InterPro" id="IPR012337">
    <property type="entry name" value="RNaseH-like_sf"/>
</dbReference>
<dbReference type="GO" id="GO:0004803">
    <property type="term" value="F:transposase activity"/>
    <property type="evidence" value="ECO:0007669"/>
    <property type="project" value="InterPro"/>
</dbReference>
<dbReference type="GO" id="GO:0003677">
    <property type="term" value="F:DNA binding"/>
    <property type="evidence" value="ECO:0007669"/>
    <property type="project" value="InterPro"/>
</dbReference>
<dbReference type="InterPro" id="IPR002514">
    <property type="entry name" value="Transposase_8"/>
</dbReference>
<dbReference type="Proteomes" id="UP000831290">
    <property type="component" value="Chromosome"/>
</dbReference>
<dbReference type="InterPro" id="IPR036397">
    <property type="entry name" value="RNaseH_sf"/>
</dbReference>
<proteinExistence type="predicted"/>
<feature type="domain" description="Integrase catalytic" evidence="1">
    <location>
        <begin position="203"/>
        <end position="380"/>
    </location>
</feature>
<dbReference type="InterPro" id="IPR048020">
    <property type="entry name" value="Transpos_IS3"/>
</dbReference>
<dbReference type="KEGG" id="fbm:MQE35_03770"/>